<keyword evidence="2" id="KW-0812">Transmembrane</keyword>
<feature type="transmembrane region" description="Helical" evidence="2">
    <location>
        <begin position="46"/>
        <end position="64"/>
    </location>
</feature>
<accession>A0A9X3LPS0</accession>
<organism evidence="3 4">
    <name type="scientific">Corynebacterium evansiae</name>
    <dbReference type="NCBI Taxonomy" id="2913499"/>
    <lineage>
        <taxon>Bacteria</taxon>
        <taxon>Bacillati</taxon>
        <taxon>Actinomycetota</taxon>
        <taxon>Actinomycetes</taxon>
        <taxon>Mycobacteriales</taxon>
        <taxon>Corynebacteriaceae</taxon>
        <taxon>Corynebacterium</taxon>
    </lineage>
</organism>
<keyword evidence="4" id="KW-1185">Reference proteome</keyword>
<feature type="compositionally biased region" description="Basic residues" evidence="1">
    <location>
        <begin position="248"/>
        <end position="259"/>
    </location>
</feature>
<feature type="transmembrane region" description="Helical" evidence="2">
    <location>
        <begin position="70"/>
        <end position="90"/>
    </location>
</feature>
<proteinExistence type="predicted"/>
<sequence>MAKDKKDVRVKEEKKAAKAAKKEQRKQTRSQLWQAFKLQKGRDKKLIPFMVLAFLIPVVLMLLLSLVFGWWWLNLIVGILIGAMTAMWVFSRRLQSGVYDQIEGEAGAAAWALSNMRDGVGMKWITENGVASNTHMDAVHRVVGTPGIVLVGEGAPHRLKPMMAQERKKLARIVGKTPIYDVVVGDGEGQVPVKKLQNHLMRLPRNIKKNEVDALNSRVESISRLNNPSNNMPKGPMPKGAKMSGMNRRARRAAQRGKK</sequence>
<evidence type="ECO:0000256" key="2">
    <source>
        <dbReference type="SAM" id="Phobius"/>
    </source>
</evidence>
<dbReference type="Pfam" id="PF13829">
    <property type="entry name" value="DUF4191"/>
    <property type="match status" value="1"/>
</dbReference>
<dbReference type="EMBL" id="JAKMUT010000006">
    <property type="protein sequence ID" value="MCZ9289973.1"/>
    <property type="molecule type" value="Genomic_DNA"/>
</dbReference>
<evidence type="ECO:0000313" key="4">
    <source>
        <dbReference type="Proteomes" id="UP001146469"/>
    </source>
</evidence>
<comment type="caution">
    <text evidence="3">The sequence shown here is derived from an EMBL/GenBank/DDBJ whole genome shotgun (WGS) entry which is preliminary data.</text>
</comment>
<dbReference type="Proteomes" id="UP001146469">
    <property type="component" value="Unassembled WGS sequence"/>
</dbReference>
<protein>
    <submittedName>
        <fullName evidence="3">DUF4191 domain-containing protein</fullName>
    </submittedName>
</protein>
<dbReference type="AlphaFoldDB" id="A0A9X3LPS0"/>
<evidence type="ECO:0000313" key="3">
    <source>
        <dbReference type="EMBL" id="MCZ9289973.1"/>
    </source>
</evidence>
<feature type="region of interest" description="Disordered" evidence="1">
    <location>
        <begin position="1"/>
        <end position="26"/>
    </location>
</feature>
<dbReference type="RefSeq" id="WP_269944621.1">
    <property type="nucleotide sequence ID" value="NZ_JAKMUT010000006.1"/>
</dbReference>
<feature type="compositionally biased region" description="Polar residues" evidence="1">
    <location>
        <begin position="220"/>
        <end position="232"/>
    </location>
</feature>
<keyword evidence="2" id="KW-0472">Membrane</keyword>
<dbReference type="InterPro" id="IPR025445">
    <property type="entry name" value="DUF4191"/>
</dbReference>
<keyword evidence="2" id="KW-1133">Transmembrane helix</keyword>
<gene>
    <name evidence="3" type="ORF">L8V00_07130</name>
</gene>
<evidence type="ECO:0000256" key="1">
    <source>
        <dbReference type="SAM" id="MobiDB-lite"/>
    </source>
</evidence>
<reference evidence="3" key="1">
    <citation type="submission" date="2022-02" db="EMBL/GenBank/DDBJ databases">
        <title>Corynebacterium sp. from urogenital microbiome.</title>
        <authorList>
            <person name="Cappelli E.A."/>
            <person name="Ribeiro T.G."/>
            <person name="Peixe L."/>
        </authorList>
    </citation>
    <scope>NUCLEOTIDE SEQUENCE</scope>
    <source>
        <strain evidence="3">C8Ua_174</strain>
    </source>
</reference>
<name>A0A9X3LPS0_9CORY</name>
<feature type="region of interest" description="Disordered" evidence="1">
    <location>
        <begin position="220"/>
        <end position="259"/>
    </location>
</feature>